<dbReference type="Proteomes" id="UP000887116">
    <property type="component" value="Unassembled WGS sequence"/>
</dbReference>
<proteinExistence type="predicted"/>
<sequence>MDTNGYYYADIVRKYYHAKKSGSIKGTKWSLSKTNGSHKNVWCGYAVVAVELFLGPPPSRNATTDEVSANCLGASHRCHT</sequence>
<protein>
    <submittedName>
        <fullName evidence="1">Uncharacterized protein</fullName>
    </submittedName>
</protein>
<accession>A0A8X6KMT6</accession>
<keyword evidence="2" id="KW-1185">Reference proteome</keyword>
<dbReference type="AlphaFoldDB" id="A0A8X6KMT6"/>
<gene>
    <name evidence="1" type="ORF">TNCT_673631</name>
</gene>
<comment type="caution">
    <text evidence="1">The sequence shown here is derived from an EMBL/GenBank/DDBJ whole genome shotgun (WGS) entry which is preliminary data.</text>
</comment>
<evidence type="ECO:0000313" key="1">
    <source>
        <dbReference type="EMBL" id="GFQ78031.1"/>
    </source>
</evidence>
<organism evidence="1 2">
    <name type="scientific">Trichonephila clavata</name>
    <name type="common">Joro spider</name>
    <name type="synonym">Nephila clavata</name>
    <dbReference type="NCBI Taxonomy" id="2740835"/>
    <lineage>
        <taxon>Eukaryota</taxon>
        <taxon>Metazoa</taxon>
        <taxon>Ecdysozoa</taxon>
        <taxon>Arthropoda</taxon>
        <taxon>Chelicerata</taxon>
        <taxon>Arachnida</taxon>
        <taxon>Araneae</taxon>
        <taxon>Araneomorphae</taxon>
        <taxon>Entelegynae</taxon>
        <taxon>Araneoidea</taxon>
        <taxon>Nephilidae</taxon>
        <taxon>Trichonephila</taxon>
    </lineage>
</organism>
<reference evidence="1" key="1">
    <citation type="submission" date="2020-07" db="EMBL/GenBank/DDBJ databases">
        <title>Multicomponent nature underlies the extraordinary mechanical properties of spider dragline silk.</title>
        <authorList>
            <person name="Kono N."/>
            <person name="Nakamura H."/>
            <person name="Mori M."/>
            <person name="Yoshida Y."/>
            <person name="Ohtoshi R."/>
            <person name="Malay A.D."/>
            <person name="Moran D.A.P."/>
            <person name="Tomita M."/>
            <person name="Numata K."/>
            <person name="Arakawa K."/>
        </authorList>
    </citation>
    <scope>NUCLEOTIDE SEQUENCE</scope>
</reference>
<dbReference type="EMBL" id="BMAO01021875">
    <property type="protein sequence ID" value="GFQ78031.1"/>
    <property type="molecule type" value="Genomic_DNA"/>
</dbReference>
<name>A0A8X6KMT6_TRICU</name>
<evidence type="ECO:0000313" key="2">
    <source>
        <dbReference type="Proteomes" id="UP000887116"/>
    </source>
</evidence>